<dbReference type="EMBL" id="CP074371">
    <property type="protein sequence ID" value="QVI20141.1"/>
    <property type="molecule type" value="Genomic_DNA"/>
</dbReference>
<name>A0ABX8CJJ7_9NOCA</name>
<comment type="similarity">
    <text evidence="1">Belongs to the gamma-glutamyltransferase family.</text>
</comment>
<dbReference type="InterPro" id="IPR043137">
    <property type="entry name" value="GGT_ssub_C"/>
</dbReference>
<dbReference type="Gene3D" id="3.60.20.40">
    <property type="match status" value="1"/>
</dbReference>
<gene>
    <name evidence="7" type="ORF">KHQ06_28420</name>
</gene>
<keyword evidence="2" id="KW-0808">Transferase</keyword>
<dbReference type="PANTHER" id="PTHR43199:SF1">
    <property type="entry name" value="GLUTATHIONE HYDROLASE PROENZYME"/>
    <property type="match status" value="1"/>
</dbReference>
<evidence type="ECO:0000256" key="2">
    <source>
        <dbReference type="ARBA" id="ARBA00022679"/>
    </source>
</evidence>
<dbReference type="PROSITE" id="PS51257">
    <property type="entry name" value="PROKAR_LIPOPROTEIN"/>
    <property type="match status" value="1"/>
</dbReference>
<evidence type="ECO:0000313" key="8">
    <source>
        <dbReference type="Proteomes" id="UP000683310"/>
    </source>
</evidence>
<accession>A0ABX8CJJ7</accession>
<keyword evidence="4" id="KW-0865">Zymogen</keyword>
<dbReference type="Pfam" id="PF01019">
    <property type="entry name" value="G_glu_transpept"/>
    <property type="match status" value="1"/>
</dbReference>
<feature type="compositionally biased region" description="Polar residues" evidence="5">
    <location>
        <begin position="31"/>
        <end position="47"/>
    </location>
</feature>
<feature type="region of interest" description="Disordered" evidence="5">
    <location>
        <begin position="632"/>
        <end position="651"/>
    </location>
</feature>
<evidence type="ECO:0000256" key="1">
    <source>
        <dbReference type="ARBA" id="ARBA00009381"/>
    </source>
</evidence>
<keyword evidence="6" id="KW-0732">Signal</keyword>
<organism evidence="7 8">
    <name type="scientific">Nocardia tengchongensis</name>
    <dbReference type="NCBI Taxonomy" id="2055889"/>
    <lineage>
        <taxon>Bacteria</taxon>
        <taxon>Bacillati</taxon>
        <taxon>Actinomycetota</taxon>
        <taxon>Actinomycetes</taxon>
        <taxon>Mycobacteriales</taxon>
        <taxon>Nocardiaceae</taxon>
        <taxon>Nocardia</taxon>
    </lineage>
</organism>
<dbReference type="Proteomes" id="UP000683310">
    <property type="component" value="Chromosome"/>
</dbReference>
<dbReference type="InterPro" id="IPR029055">
    <property type="entry name" value="Ntn_hydrolases_N"/>
</dbReference>
<sequence length="651" mass="67137">MRRLRRTGSGAAALLLSIGMLTACSSSTDQSASCTVSRNGTPVTSGAPTGPDATNLALHPEVATGYRTGMTPVRTGGFAVSTANPVATEAACRVLRDGGTAADALIVAQTVLNLVEPQATGIGGGAFLMYYDAAAKTVDAYDGRETAPRAATEDYLRYISAIDHTVPQPNARASGRSIGVPGVLRMLEVAHDEHGKQPWRDLFTPAVNLADQGFKISPRMATQIAASKADLARDDGARAYFLESDGSPKTAGTTLVNPGFAKTLSAIAADGANAFYTGAIAADIVDTTATASGGRTPGQLALADLQSYQAKKRTAVCSPYRSHEICGMPNPSSGGITVEAALGILANFDLAAMKPTDISGDGATARDGGKPTAAAVHLIAEAERLAYADRDKYIADSDFVPLPGNSPQTLLDPNYLKQRAALIDPGKSLGTAKPGDFGPVPLGNAAQQPEHGTSHISIVDKYGNAASMTTTVESAFGSFHFVDGFILNNQLTDFSAEPADKDGVPVANRLDPGKRPRSSMAPTLVFARNPDGTRGALSHVTGSPGGAVIIQFVVKTLVAMLDWGLNPQQAVSMIDFGAANTPVTNVGGEHPAVNATDNGDHDPLVQQLRQSGDQVSVAAQSSGLSALVRDGDGWIGGADPRREGAVLGGPR</sequence>
<keyword evidence="8" id="KW-1185">Reference proteome</keyword>
<feature type="signal peptide" evidence="6">
    <location>
        <begin position="1"/>
        <end position="23"/>
    </location>
</feature>
<feature type="region of interest" description="Disordered" evidence="5">
    <location>
        <begin position="31"/>
        <end position="52"/>
    </location>
</feature>
<dbReference type="PANTHER" id="PTHR43199">
    <property type="entry name" value="GLUTATHIONE HYDROLASE"/>
    <property type="match status" value="1"/>
</dbReference>
<evidence type="ECO:0000313" key="7">
    <source>
        <dbReference type="EMBL" id="QVI20141.1"/>
    </source>
</evidence>
<feature type="region of interest" description="Disordered" evidence="5">
    <location>
        <begin position="500"/>
        <end position="520"/>
    </location>
</feature>
<dbReference type="PRINTS" id="PR01210">
    <property type="entry name" value="GGTRANSPTASE"/>
</dbReference>
<evidence type="ECO:0000256" key="3">
    <source>
        <dbReference type="ARBA" id="ARBA00022801"/>
    </source>
</evidence>
<proteinExistence type="inferred from homology"/>
<evidence type="ECO:0000256" key="4">
    <source>
        <dbReference type="ARBA" id="ARBA00023145"/>
    </source>
</evidence>
<protein>
    <submittedName>
        <fullName evidence="7">Gamma-glutamyltransferase family protein</fullName>
    </submittedName>
</protein>
<dbReference type="InterPro" id="IPR051792">
    <property type="entry name" value="GGT_bact"/>
</dbReference>
<evidence type="ECO:0000256" key="6">
    <source>
        <dbReference type="SAM" id="SignalP"/>
    </source>
</evidence>
<dbReference type="SUPFAM" id="SSF56235">
    <property type="entry name" value="N-terminal nucleophile aminohydrolases (Ntn hydrolases)"/>
    <property type="match status" value="1"/>
</dbReference>
<dbReference type="InterPro" id="IPR043138">
    <property type="entry name" value="GGT_lsub"/>
</dbReference>
<feature type="chain" id="PRO_5046641364" evidence="6">
    <location>
        <begin position="24"/>
        <end position="651"/>
    </location>
</feature>
<reference evidence="7 8" key="1">
    <citation type="submission" date="2021-04" db="EMBL/GenBank/DDBJ databases">
        <title>Nocardia tengchongensis.</title>
        <authorList>
            <person name="Zhuang k."/>
            <person name="Ran Y."/>
            <person name="Li W."/>
        </authorList>
    </citation>
    <scope>NUCLEOTIDE SEQUENCE [LARGE SCALE GENOMIC DNA]</scope>
    <source>
        <strain evidence="7 8">CFH S0057</strain>
    </source>
</reference>
<dbReference type="Gene3D" id="1.10.246.130">
    <property type="match status" value="1"/>
</dbReference>
<evidence type="ECO:0000256" key="5">
    <source>
        <dbReference type="SAM" id="MobiDB-lite"/>
    </source>
</evidence>
<keyword evidence="3" id="KW-0378">Hydrolase</keyword>